<feature type="compositionally biased region" description="Low complexity" evidence="1">
    <location>
        <begin position="78"/>
        <end position="92"/>
    </location>
</feature>
<sequence length="101" mass="11137">MYHAPLYESRNQSSGRAVSLTPNIPLPVECFRESTVPTSEEQNSNKWSSDKTTARKSTSKTLPPQHNQVNPKMLDLPSAAKVTSTSVPSSKSDLNADMKFE</sequence>
<gene>
    <name evidence="2" type="ORF">Bhyg_09127</name>
</gene>
<protein>
    <submittedName>
        <fullName evidence="2">Uncharacterized protein</fullName>
    </submittedName>
</protein>
<keyword evidence="3" id="KW-1185">Reference proteome</keyword>
<proteinExistence type="predicted"/>
<feature type="compositionally biased region" description="Polar residues" evidence="1">
    <location>
        <begin position="35"/>
        <end position="47"/>
    </location>
</feature>
<reference evidence="2" key="1">
    <citation type="submission" date="2022-07" db="EMBL/GenBank/DDBJ databases">
        <authorList>
            <person name="Trinca V."/>
            <person name="Uliana J.V.C."/>
            <person name="Torres T.T."/>
            <person name="Ward R.J."/>
            <person name="Monesi N."/>
        </authorList>
    </citation>
    <scope>NUCLEOTIDE SEQUENCE</scope>
    <source>
        <strain evidence="2">HSMRA1968</strain>
        <tissue evidence="2">Whole embryos</tissue>
    </source>
</reference>
<feature type="region of interest" description="Disordered" evidence="1">
    <location>
        <begin position="1"/>
        <end position="101"/>
    </location>
</feature>
<evidence type="ECO:0000313" key="3">
    <source>
        <dbReference type="Proteomes" id="UP001151699"/>
    </source>
</evidence>
<dbReference type="AlphaFoldDB" id="A0A9Q0N5W2"/>
<feature type="non-terminal residue" evidence="2">
    <location>
        <position position="101"/>
    </location>
</feature>
<evidence type="ECO:0000256" key="1">
    <source>
        <dbReference type="SAM" id="MobiDB-lite"/>
    </source>
</evidence>
<dbReference type="Proteomes" id="UP001151699">
    <property type="component" value="Chromosome B"/>
</dbReference>
<dbReference type="EMBL" id="WJQU01000002">
    <property type="protein sequence ID" value="KAJ6644161.1"/>
    <property type="molecule type" value="Genomic_DNA"/>
</dbReference>
<feature type="compositionally biased region" description="Polar residues" evidence="1">
    <location>
        <begin position="9"/>
        <end position="22"/>
    </location>
</feature>
<name>A0A9Q0N5W2_9DIPT</name>
<evidence type="ECO:0000313" key="2">
    <source>
        <dbReference type="EMBL" id="KAJ6644161.1"/>
    </source>
</evidence>
<accession>A0A9Q0N5W2</accession>
<organism evidence="2 3">
    <name type="scientific">Pseudolycoriella hygida</name>
    <dbReference type="NCBI Taxonomy" id="35572"/>
    <lineage>
        <taxon>Eukaryota</taxon>
        <taxon>Metazoa</taxon>
        <taxon>Ecdysozoa</taxon>
        <taxon>Arthropoda</taxon>
        <taxon>Hexapoda</taxon>
        <taxon>Insecta</taxon>
        <taxon>Pterygota</taxon>
        <taxon>Neoptera</taxon>
        <taxon>Endopterygota</taxon>
        <taxon>Diptera</taxon>
        <taxon>Nematocera</taxon>
        <taxon>Sciaroidea</taxon>
        <taxon>Sciaridae</taxon>
        <taxon>Pseudolycoriella</taxon>
    </lineage>
</organism>
<feature type="compositionally biased region" description="Polar residues" evidence="1">
    <location>
        <begin position="54"/>
        <end position="70"/>
    </location>
</feature>
<comment type="caution">
    <text evidence="2">The sequence shown here is derived from an EMBL/GenBank/DDBJ whole genome shotgun (WGS) entry which is preliminary data.</text>
</comment>